<evidence type="ECO:0000313" key="2">
    <source>
        <dbReference type="Proteomes" id="UP000141616"/>
    </source>
</evidence>
<dbReference type="Pfam" id="PF19241">
    <property type="entry name" value="DUF5891"/>
    <property type="match status" value="1"/>
</dbReference>
<accession>W8W2Q2</accession>
<sequence length="277" mass="31529">MNTNTLVENNHQENISVDIDLLDSIKNFMDDLSNITTTKNFEDYHTIVNHIDKTKVKSYTKLINGFINFFKTNTEALECGNFNGLNDPNIFYTTDNGSFSFNLQEIYENAEEGEQDAIKDHLNHIWNIINNTDKSPEEKYIDKIFRDLKSRFSPNLTREEQMMIAKDLFNDFQTQHLDISIVVKVACKKARELLLLNGAENSSQTLVLIDAVEEIDINNFNMIEFMALVGKVGTLFADGENNPLSGLLTSVFEGGINPPPPLAIDQLKLDEDENDHE</sequence>
<protein>
    <submittedName>
        <fullName evidence="1">Uncharacterized protein</fullName>
    </submittedName>
</protein>
<dbReference type="InterPro" id="IPR045409">
    <property type="entry name" value="DUF5891"/>
</dbReference>
<dbReference type="Proteomes" id="UP000141616">
    <property type="component" value="Segment"/>
</dbReference>
<gene>
    <name evidence="1" type="primary">090R</name>
    <name evidence="1" type="ORF">IIV22A_090R</name>
</gene>
<evidence type="ECO:0000313" key="1">
    <source>
        <dbReference type="EMBL" id="CCV01934.1"/>
    </source>
</evidence>
<dbReference type="EMBL" id="HF920634">
    <property type="protein sequence ID" value="CCV01934.1"/>
    <property type="molecule type" value="Genomic_DNA"/>
</dbReference>
<dbReference type="KEGG" id="vg:18501640"/>
<proteinExistence type="predicted"/>
<reference evidence="1 2" key="1">
    <citation type="submission" date="2013-03" db="EMBL/GenBank/DDBJ databases">
        <title>Genomic and evolutionary features of invertebrate iridoviruse.</title>
        <authorList>
            <person name="Piegu B."/>
            <person name="Guizard S."/>
            <person name="Bideshi D."/>
            <person name="Spears T."/>
            <person name="Federici B."/>
            <person name="Bigot Y."/>
        </authorList>
    </citation>
    <scope>NUCLEOTIDE SEQUENCE [LARGE SCALE GENOMIC DNA]</scope>
    <source>
        <strain evidence="1">IIV22Aberystwyth</strain>
    </source>
</reference>
<dbReference type="RefSeq" id="YP_009010851.1">
    <property type="nucleotide sequence ID" value="NC_023615.1"/>
</dbReference>
<organism evidence="1 2">
    <name type="scientific">Invertebrate iridescent virus 22</name>
    <dbReference type="NCBI Taxonomy" id="345198"/>
    <lineage>
        <taxon>Viruses</taxon>
        <taxon>Varidnaviria</taxon>
        <taxon>Bamfordvirae</taxon>
        <taxon>Nucleocytoviricota</taxon>
        <taxon>Megaviricetes</taxon>
        <taxon>Pimascovirales</taxon>
        <taxon>Pimascovirales incertae sedis</taxon>
        <taxon>Iridoviridae</taxon>
        <taxon>Betairidovirinae</taxon>
        <taxon>Chloriridovirus</taxon>
        <taxon>Chloriridovirus simulium1</taxon>
    </lineage>
</organism>
<name>W8W2Q2_9VIRU</name>
<dbReference type="GeneID" id="18501640"/>